<dbReference type="EC" id="3.4.24.-" evidence="3"/>
<evidence type="ECO:0000313" key="5">
    <source>
        <dbReference type="EMBL" id="GMT36884.1"/>
    </source>
</evidence>
<dbReference type="SMART" id="SM00235">
    <property type="entry name" value="ZnMc"/>
    <property type="match status" value="1"/>
</dbReference>
<dbReference type="PANTHER" id="PTHR10127:SF793">
    <property type="entry name" value="ZINC METALLOPROTEINASE NAS-31"/>
    <property type="match status" value="1"/>
</dbReference>
<evidence type="ECO:0000259" key="4">
    <source>
        <dbReference type="PROSITE" id="PS51864"/>
    </source>
</evidence>
<protein>
    <recommendedName>
        <fullName evidence="3">Metalloendopeptidase</fullName>
        <ecNumber evidence="3">3.4.24.-</ecNumber>
    </recommendedName>
</protein>
<comment type="cofactor">
    <cofactor evidence="2 3">
        <name>Zn(2+)</name>
        <dbReference type="ChEBI" id="CHEBI:29105"/>
    </cofactor>
    <text evidence="2 3">Binds 1 zinc ion per subunit.</text>
</comment>
<organism evidence="5 6">
    <name type="scientific">Pristionchus fissidentatus</name>
    <dbReference type="NCBI Taxonomy" id="1538716"/>
    <lineage>
        <taxon>Eukaryota</taxon>
        <taxon>Metazoa</taxon>
        <taxon>Ecdysozoa</taxon>
        <taxon>Nematoda</taxon>
        <taxon>Chromadorea</taxon>
        <taxon>Rhabditida</taxon>
        <taxon>Rhabditina</taxon>
        <taxon>Diplogasteromorpha</taxon>
        <taxon>Diplogasteroidea</taxon>
        <taxon>Neodiplogasteridae</taxon>
        <taxon>Pristionchus</taxon>
    </lineage>
</organism>
<keyword evidence="2 3" id="KW-0645">Protease</keyword>
<dbReference type="InterPro" id="IPR006026">
    <property type="entry name" value="Peptidase_Metallo"/>
</dbReference>
<evidence type="ECO:0000313" key="6">
    <source>
        <dbReference type="Proteomes" id="UP001432322"/>
    </source>
</evidence>
<feature type="binding site" evidence="2">
    <location>
        <position position="62"/>
    </location>
    <ligand>
        <name>Zn(2+)</name>
        <dbReference type="ChEBI" id="CHEBI:29105"/>
        <note>catalytic</note>
    </ligand>
</feature>
<feature type="binding site" evidence="2">
    <location>
        <position position="68"/>
    </location>
    <ligand>
        <name>Zn(2+)</name>
        <dbReference type="ChEBI" id="CHEBI:29105"/>
        <note>catalytic</note>
    </ligand>
</feature>
<evidence type="ECO:0000256" key="1">
    <source>
        <dbReference type="ARBA" id="ARBA00023157"/>
    </source>
</evidence>
<evidence type="ECO:0000256" key="3">
    <source>
        <dbReference type="RuleBase" id="RU361183"/>
    </source>
</evidence>
<dbReference type="GO" id="GO:0004222">
    <property type="term" value="F:metalloendopeptidase activity"/>
    <property type="evidence" value="ECO:0007669"/>
    <property type="project" value="UniProtKB-UniRule"/>
</dbReference>
<evidence type="ECO:0000256" key="2">
    <source>
        <dbReference type="PROSITE-ProRule" id="PRU01211"/>
    </source>
</evidence>
<dbReference type="EMBL" id="BTSY01000007">
    <property type="protein sequence ID" value="GMT36884.1"/>
    <property type="molecule type" value="Genomic_DNA"/>
</dbReference>
<reference evidence="5" key="1">
    <citation type="submission" date="2023-10" db="EMBL/GenBank/DDBJ databases">
        <title>Genome assembly of Pristionchus species.</title>
        <authorList>
            <person name="Yoshida K."/>
            <person name="Sommer R.J."/>
        </authorList>
    </citation>
    <scope>NUCLEOTIDE SEQUENCE</scope>
    <source>
        <strain evidence="5">RS5133</strain>
    </source>
</reference>
<keyword evidence="2 3" id="KW-0482">Metalloprotease</keyword>
<comment type="caution">
    <text evidence="5">The sequence shown here is derived from an EMBL/GenBank/DDBJ whole genome shotgun (WGS) entry which is preliminary data.</text>
</comment>
<feature type="active site" evidence="2">
    <location>
        <position position="59"/>
    </location>
</feature>
<dbReference type="PRINTS" id="PR00480">
    <property type="entry name" value="ASTACIN"/>
</dbReference>
<dbReference type="Pfam" id="PF01400">
    <property type="entry name" value="Astacin"/>
    <property type="match status" value="1"/>
</dbReference>
<proteinExistence type="predicted"/>
<keyword evidence="2 3" id="KW-0862">Zinc</keyword>
<dbReference type="SUPFAM" id="SSF55486">
    <property type="entry name" value="Metalloproteases ('zincins'), catalytic domain"/>
    <property type="match status" value="1"/>
</dbReference>
<dbReference type="GO" id="GO:0006508">
    <property type="term" value="P:proteolysis"/>
    <property type="evidence" value="ECO:0007669"/>
    <property type="project" value="UniProtKB-KW"/>
</dbReference>
<dbReference type="PANTHER" id="PTHR10127">
    <property type="entry name" value="DISCOIDIN, CUB, EGF, LAMININ , AND ZINC METALLOPROTEASE DOMAIN CONTAINING"/>
    <property type="match status" value="1"/>
</dbReference>
<sequence length="86" mass="9429">MKVWSSLTCVRFRDNDFSSKDRVEVYNGGGCSSDVGRASGKQSLSLGQDCQGVSSAGHELGHAIGLHHMQVRPDRDQYVAVYEKNI</sequence>
<dbReference type="InterPro" id="IPR024079">
    <property type="entry name" value="MetalloPept_cat_dom_sf"/>
</dbReference>
<dbReference type="PROSITE" id="PS51864">
    <property type="entry name" value="ASTACIN"/>
    <property type="match status" value="1"/>
</dbReference>
<dbReference type="AlphaFoldDB" id="A0AAV5X1E0"/>
<comment type="caution">
    <text evidence="2">Lacks conserved residue(s) required for the propagation of feature annotation.</text>
</comment>
<keyword evidence="6" id="KW-1185">Reference proteome</keyword>
<accession>A0AAV5X1E0</accession>
<dbReference type="Gene3D" id="3.40.390.10">
    <property type="entry name" value="Collagenase (Catalytic Domain)"/>
    <property type="match status" value="1"/>
</dbReference>
<feature type="non-terminal residue" evidence="5">
    <location>
        <position position="86"/>
    </location>
</feature>
<keyword evidence="2 3" id="KW-0479">Metal-binding</keyword>
<dbReference type="Proteomes" id="UP001432322">
    <property type="component" value="Unassembled WGS sequence"/>
</dbReference>
<keyword evidence="1" id="KW-1015">Disulfide bond</keyword>
<feature type="binding site" evidence="2">
    <location>
        <position position="58"/>
    </location>
    <ligand>
        <name>Zn(2+)</name>
        <dbReference type="ChEBI" id="CHEBI:29105"/>
        <note>catalytic</note>
    </ligand>
</feature>
<name>A0AAV5X1E0_9BILA</name>
<feature type="domain" description="Peptidase M12A" evidence="4">
    <location>
        <begin position="1"/>
        <end position="86"/>
    </location>
</feature>
<gene>
    <name evidence="5" type="ORF">PFISCL1PPCAC_28181</name>
</gene>
<dbReference type="GO" id="GO:0008270">
    <property type="term" value="F:zinc ion binding"/>
    <property type="evidence" value="ECO:0007669"/>
    <property type="project" value="UniProtKB-UniRule"/>
</dbReference>
<keyword evidence="2 3" id="KW-0378">Hydrolase</keyword>
<dbReference type="InterPro" id="IPR001506">
    <property type="entry name" value="Peptidase_M12A"/>
</dbReference>